<feature type="compositionally biased region" description="Low complexity" evidence="5">
    <location>
        <begin position="15"/>
        <end position="27"/>
    </location>
</feature>
<dbReference type="Proteomes" id="UP000248349">
    <property type="component" value="Unassembled WGS sequence"/>
</dbReference>
<evidence type="ECO:0000256" key="4">
    <source>
        <dbReference type="RuleBase" id="RU000363"/>
    </source>
</evidence>
<proteinExistence type="inferred from homology"/>
<dbReference type="PANTHER" id="PTHR42760:SF133">
    <property type="entry name" value="3-OXOACYL-[ACYL-CARRIER-PROTEIN] REDUCTASE"/>
    <property type="match status" value="1"/>
</dbReference>
<comment type="similarity">
    <text evidence="1 4">Belongs to the short-chain dehydrogenases/reductases (SDR) family.</text>
</comment>
<evidence type="ECO:0000256" key="3">
    <source>
        <dbReference type="ARBA" id="ARBA00023002"/>
    </source>
</evidence>
<reference evidence="6 7" key="1">
    <citation type="submission" date="2016-12" db="EMBL/GenBank/DDBJ databases">
        <title>The genomes of Aspergillus section Nigri reveals drivers in fungal speciation.</title>
        <authorList>
            <consortium name="DOE Joint Genome Institute"/>
            <person name="Vesth T.C."/>
            <person name="Nybo J."/>
            <person name="Theobald S."/>
            <person name="Brandl J."/>
            <person name="Frisvad J.C."/>
            <person name="Nielsen K.F."/>
            <person name="Lyhne E.K."/>
            <person name="Kogle M.E."/>
            <person name="Kuo A."/>
            <person name="Riley R."/>
            <person name="Clum A."/>
            <person name="Nolan M."/>
            <person name="Lipzen A."/>
            <person name="Salamov A."/>
            <person name="Henrissat B."/>
            <person name="Wiebenga A."/>
            <person name="De Vries R.P."/>
            <person name="Grigoriev I.V."/>
            <person name="Mortensen U.H."/>
            <person name="Andersen M.R."/>
            <person name="Baker S.E."/>
        </authorList>
    </citation>
    <scope>NUCLEOTIDE SEQUENCE [LARGE SCALE GENOMIC DNA]</scope>
    <source>
        <strain evidence="6 7">JOP 1030-1</strain>
    </source>
</reference>
<accession>A0A318ZQE0</accession>
<dbReference type="GO" id="GO:0016616">
    <property type="term" value="F:oxidoreductase activity, acting on the CH-OH group of donors, NAD or NADP as acceptor"/>
    <property type="evidence" value="ECO:0007669"/>
    <property type="project" value="TreeGrafter"/>
</dbReference>
<dbReference type="AlphaFoldDB" id="A0A318ZQE0"/>
<evidence type="ECO:0000313" key="6">
    <source>
        <dbReference type="EMBL" id="PYH42328.1"/>
    </source>
</evidence>
<dbReference type="STRING" id="1450539.A0A318ZQE0"/>
<dbReference type="RefSeq" id="XP_025428310.1">
    <property type="nucleotide sequence ID" value="XM_025570531.1"/>
</dbReference>
<feature type="region of interest" description="Disordered" evidence="5">
    <location>
        <begin position="101"/>
        <end position="123"/>
    </location>
</feature>
<dbReference type="EMBL" id="KZ821253">
    <property type="protein sequence ID" value="PYH42328.1"/>
    <property type="molecule type" value="Genomic_DNA"/>
</dbReference>
<keyword evidence="2" id="KW-0521">NADP</keyword>
<feature type="region of interest" description="Disordered" evidence="5">
    <location>
        <begin position="209"/>
        <end position="231"/>
    </location>
</feature>
<dbReference type="SUPFAM" id="SSF51735">
    <property type="entry name" value="NAD(P)-binding Rossmann-fold domains"/>
    <property type="match status" value="1"/>
</dbReference>
<dbReference type="GO" id="GO:0044550">
    <property type="term" value="P:secondary metabolite biosynthetic process"/>
    <property type="evidence" value="ECO:0007669"/>
    <property type="project" value="UniProtKB-ARBA"/>
</dbReference>
<sequence length="372" mass="38259">MRPNYSVRMCAAPRRSTPSSTLLSSLTHAPRAYSTSTSSTETPQFTPSNRLKGRSCIITGASSGIGYAIADRFLQEGVSQLILVGRSHSRLIDAASRLEGASSSSSSSTYKATDADPSPPHHELLPYSPTISLLIGDIASAGTWTRELEKVMQTTNPTILINAAGLSISSLLAKSSPSTIAQILDTNLQGAILTTRAFLRAAMRNRVRVRRGSTDTPTQSEADAAADAGAGGSGVSGGSAASAAGNNAPQPSKCIINIASLLAHKGGTGAVTYAASKAGILGLTRSVAVEAAGTVASMPGAVPVRANVIVPGYVETPMISDFTEGETTRLKQSIPLGRFGLPQEVADAAVFLAENEYANNCVLNLDGGLSAV</sequence>
<feature type="region of interest" description="Disordered" evidence="5">
    <location>
        <begin position="15"/>
        <end position="50"/>
    </location>
</feature>
<dbReference type="InterPro" id="IPR020904">
    <property type="entry name" value="Sc_DH/Rdtase_CS"/>
</dbReference>
<dbReference type="OrthoDB" id="47007at2759"/>
<gene>
    <name evidence="6" type="ORF">BP01DRAFT_136760</name>
</gene>
<evidence type="ECO:0000313" key="7">
    <source>
        <dbReference type="Proteomes" id="UP000248349"/>
    </source>
</evidence>
<dbReference type="PROSITE" id="PS00061">
    <property type="entry name" value="ADH_SHORT"/>
    <property type="match status" value="1"/>
</dbReference>
<dbReference type="PRINTS" id="PR00081">
    <property type="entry name" value="GDHRDH"/>
</dbReference>
<dbReference type="Pfam" id="PF13561">
    <property type="entry name" value="adh_short_C2"/>
    <property type="match status" value="1"/>
</dbReference>
<dbReference type="GO" id="GO:0006633">
    <property type="term" value="P:fatty acid biosynthetic process"/>
    <property type="evidence" value="ECO:0007669"/>
    <property type="project" value="TreeGrafter"/>
</dbReference>
<protein>
    <submittedName>
        <fullName evidence="6">NAD(P)-binding protein</fullName>
    </submittedName>
</protein>
<dbReference type="GO" id="GO:0048038">
    <property type="term" value="F:quinone binding"/>
    <property type="evidence" value="ECO:0007669"/>
    <property type="project" value="TreeGrafter"/>
</dbReference>
<name>A0A318ZQE0_9EURO</name>
<keyword evidence="7" id="KW-1185">Reference proteome</keyword>
<evidence type="ECO:0000256" key="5">
    <source>
        <dbReference type="SAM" id="MobiDB-lite"/>
    </source>
</evidence>
<keyword evidence="3" id="KW-0560">Oxidoreductase</keyword>
<evidence type="ECO:0000256" key="1">
    <source>
        <dbReference type="ARBA" id="ARBA00006484"/>
    </source>
</evidence>
<dbReference type="Gene3D" id="3.40.50.720">
    <property type="entry name" value="NAD(P)-binding Rossmann-like Domain"/>
    <property type="match status" value="1"/>
</dbReference>
<feature type="compositionally biased region" description="Polar residues" evidence="5">
    <location>
        <begin position="33"/>
        <end position="49"/>
    </location>
</feature>
<organism evidence="6 7">
    <name type="scientific">Aspergillus saccharolyticus JOP 1030-1</name>
    <dbReference type="NCBI Taxonomy" id="1450539"/>
    <lineage>
        <taxon>Eukaryota</taxon>
        <taxon>Fungi</taxon>
        <taxon>Dikarya</taxon>
        <taxon>Ascomycota</taxon>
        <taxon>Pezizomycotina</taxon>
        <taxon>Eurotiomycetes</taxon>
        <taxon>Eurotiomycetidae</taxon>
        <taxon>Eurotiales</taxon>
        <taxon>Aspergillaceae</taxon>
        <taxon>Aspergillus</taxon>
        <taxon>Aspergillus subgen. Circumdati</taxon>
    </lineage>
</organism>
<dbReference type="GeneID" id="37071759"/>
<dbReference type="Pfam" id="PF00106">
    <property type="entry name" value="adh_short"/>
    <property type="match status" value="1"/>
</dbReference>
<dbReference type="PRINTS" id="PR00080">
    <property type="entry name" value="SDRFAMILY"/>
</dbReference>
<evidence type="ECO:0000256" key="2">
    <source>
        <dbReference type="ARBA" id="ARBA00022857"/>
    </source>
</evidence>
<dbReference type="InterPro" id="IPR036291">
    <property type="entry name" value="NAD(P)-bd_dom_sf"/>
</dbReference>
<dbReference type="PANTHER" id="PTHR42760">
    <property type="entry name" value="SHORT-CHAIN DEHYDROGENASES/REDUCTASES FAMILY MEMBER"/>
    <property type="match status" value="1"/>
</dbReference>
<dbReference type="InterPro" id="IPR002347">
    <property type="entry name" value="SDR_fam"/>
</dbReference>